<organism evidence="1">
    <name type="scientific">Timema poppense</name>
    <name type="common">Walking stick</name>
    <dbReference type="NCBI Taxonomy" id="170557"/>
    <lineage>
        <taxon>Eukaryota</taxon>
        <taxon>Metazoa</taxon>
        <taxon>Ecdysozoa</taxon>
        <taxon>Arthropoda</taxon>
        <taxon>Hexapoda</taxon>
        <taxon>Insecta</taxon>
        <taxon>Pterygota</taxon>
        <taxon>Neoptera</taxon>
        <taxon>Polyneoptera</taxon>
        <taxon>Phasmatodea</taxon>
        <taxon>Timematodea</taxon>
        <taxon>Timematoidea</taxon>
        <taxon>Timematidae</taxon>
        <taxon>Timema</taxon>
    </lineage>
</organism>
<dbReference type="AlphaFoldDB" id="A0A7R9GX22"/>
<evidence type="ECO:0000313" key="1">
    <source>
        <dbReference type="EMBL" id="CAD7399412.1"/>
    </source>
</evidence>
<name>A0A7R9GX22_TIMPO</name>
<dbReference type="EMBL" id="OD000811">
    <property type="protein sequence ID" value="CAD7399412.1"/>
    <property type="molecule type" value="Genomic_DNA"/>
</dbReference>
<protein>
    <submittedName>
        <fullName evidence="1">Uncharacterized protein</fullName>
    </submittedName>
</protein>
<accession>A0A7R9GX22</accession>
<gene>
    <name evidence="1" type="ORF">TPSB3V08_LOCUS2128</name>
</gene>
<sequence>MNSYPPAHPTKIRTLISSSSAVKLNTTSALANFATECYAVSPDAPMSELRALINTHLSEYTFTSDVTEQYRTFPGHVLPLPSDRTLSTAVALGKCVTDSVYWVPTMREVMKPHVIPPPVELNRHLLTIKDIDLLLEDAGSIFHVNRCRQALDNLRSALRELMKGCCHQKYHSVRIFPFKQAAFLIALWVGVAGDNFRTTLYPGEKGTVSSKGDSSDFFLCSCMFQRGRLLGDL</sequence>
<reference evidence="1" key="1">
    <citation type="submission" date="2020-11" db="EMBL/GenBank/DDBJ databases">
        <authorList>
            <person name="Tran Van P."/>
        </authorList>
    </citation>
    <scope>NUCLEOTIDE SEQUENCE</scope>
</reference>
<proteinExistence type="predicted"/>